<keyword evidence="7" id="KW-0251">Elongation factor</keyword>
<keyword evidence="2 7" id="KW-0436">Ligase</keyword>
<dbReference type="PANTHER" id="PTHR42918:SF6">
    <property type="entry name" value="ELONGATION FACTOR P--(R)-BETA-LYSINE LIGASE"/>
    <property type="match status" value="1"/>
</dbReference>
<comment type="caution">
    <text evidence="7">The sequence shown here is derived from an EMBL/GenBank/DDBJ whole genome shotgun (WGS) entry which is preliminary data.</text>
</comment>
<dbReference type="InterPro" id="IPR004364">
    <property type="entry name" value="Aa-tRNA-synt_II"/>
</dbReference>
<dbReference type="GO" id="GO:0004824">
    <property type="term" value="F:lysine-tRNA ligase activity"/>
    <property type="evidence" value="ECO:0007669"/>
    <property type="project" value="InterPro"/>
</dbReference>
<dbReference type="Proteomes" id="UP000664654">
    <property type="component" value="Unassembled WGS sequence"/>
</dbReference>
<dbReference type="NCBIfam" id="NF006828">
    <property type="entry name" value="PRK09350.1"/>
    <property type="match status" value="1"/>
</dbReference>
<evidence type="ECO:0000259" key="6">
    <source>
        <dbReference type="PROSITE" id="PS50862"/>
    </source>
</evidence>
<dbReference type="GO" id="GO:0006430">
    <property type="term" value="P:lysyl-tRNA aminoacylation"/>
    <property type="evidence" value="ECO:0007669"/>
    <property type="project" value="InterPro"/>
</dbReference>
<keyword evidence="8" id="KW-1185">Reference proteome</keyword>
<dbReference type="Gene3D" id="3.30.930.10">
    <property type="entry name" value="Bira Bifunctional Protein, Domain 2"/>
    <property type="match status" value="1"/>
</dbReference>
<dbReference type="PROSITE" id="PS50862">
    <property type="entry name" value="AA_TRNA_LIGASE_II"/>
    <property type="match status" value="1"/>
</dbReference>
<sequence length="325" mass="36357">MNSSATWRPTISIGNLRARARVLAQVRTFFAERDVLEVETPVLSNGTVTDEHLHSFSTEFVGPGAAGGKTLYLQTSPEYAMKRLLAAGSGPIYQICKAFRNEEAGRCHNPEFTMLEWYRPDFDHFDLMDELDALMQLVCHTEKADRISYQQVFIDCLGLDPLTATLEALRTVAANLGHGELAEREADRDTLLQLLFCDGVERQIGRHVPCFVYDFPASQAALARLNPDDSRVARRFELYFRGLELANGFHELTDPLEQKQRFDQDNQKREVQGRPVRPIDPNLLAALEAGLPDCAGVAVGVDRLLMLAMDTQRISDVISFDVGNA</sequence>
<keyword evidence="4" id="KW-0067">ATP-binding</keyword>
<accession>A0A939DQI9</accession>
<evidence type="ECO:0000256" key="5">
    <source>
        <dbReference type="ARBA" id="ARBA00052794"/>
    </source>
</evidence>
<feature type="domain" description="Aminoacyl-transfer RNA synthetases class-II family profile" evidence="6">
    <location>
        <begin position="16"/>
        <end position="325"/>
    </location>
</feature>
<evidence type="ECO:0000256" key="2">
    <source>
        <dbReference type="ARBA" id="ARBA00022598"/>
    </source>
</evidence>
<evidence type="ECO:0000256" key="3">
    <source>
        <dbReference type="ARBA" id="ARBA00022741"/>
    </source>
</evidence>
<reference evidence="7" key="1">
    <citation type="submission" date="2021-03" db="EMBL/GenBank/DDBJ databases">
        <title>novel species isolated from a fishpond in China.</title>
        <authorList>
            <person name="Lu H."/>
            <person name="Cai Z."/>
        </authorList>
    </citation>
    <scope>NUCLEOTIDE SEQUENCE</scope>
    <source>
        <strain evidence="7">JCM 30855</strain>
    </source>
</reference>
<dbReference type="PANTHER" id="PTHR42918">
    <property type="entry name" value="LYSYL-TRNA SYNTHETASE"/>
    <property type="match status" value="1"/>
</dbReference>
<keyword evidence="3" id="KW-0547">Nucleotide-binding</keyword>
<dbReference type="InterPro" id="IPR004525">
    <property type="entry name" value="EpmA"/>
</dbReference>
<evidence type="ECO:0000313" key="8">
    <source>
        <dbReference type="Proteomes" id="UP000664654"/>
    </source>
</evidence>
<dbReference type="EC" id="6.3.1.-" evidence="7"/>
<dbReference type="AlphaFoldDB" id="A0A939DQI9"/>
<evidence type="ECO:0000256" key="4">
    <source>
        <dbReference type="ARBA" id="ARBA00022840"/>
    </source>
</evidence>
<dbReference type="FunFam" id="3.30.930.10:FF:000017">
    <property type="entry name" value="Elongation factor P--(R)-beta-lysine ligase"/>
    <property type="match status" value="1"/>
</dbReference>
<comment type="subunit">
    <text evidence="1">Homodimer.</text>
</comment>
<protein>
    <submittedName>
        <fullName evidence="7">Elongation factor P--(R)-beta-lysine ligase</fullName>
        <ecNumber evidence="7">6.3.1.-</ecNumber>
    </submittedName>
</protein>
<organism evidence="7 8">
    <name type="scientific">Bowmanella dokdonensis</name>
    <dbReference type="NCBI Taxonomy" id="751969"/>
    <lineage>
        <taxon>Bacteria</taxon>
        <taxon>Pseudomonadati</taxon>
        <taxon>Pseudomonadota</taxon>
        <taxon>Gammaproteobacteria</taxon>
        <taxon>Alteromonadales</taxon>
        <taxon>Alteromonadaceae</taxon>
        <taxon>Bowmanella</taxon>
    </lineage>
</organism>
<comment type="catalytic activity">
    <reaction evidence="5">
        <text>D-beta-lysine + L-lysyl-[protein] + ATP = N(6)-((3R)-3,6-diaminohexanoyl)-L-lysyl-[protein] + AMP + diphosphate + H(+)</text>
        <dbReference type="Rhea" id="RHEA:83435"/>
        <dbReference type="Rhea" id="RHEA-COMP:9752"/>
        <dbReference type="Rhea" id="RHEA-COMP:20131"/>
        <dbReference type="ChEBI" id="CHEBI:15378"/>
        <dbReference type="ChEBI" id="CHEBI:29969"/>
        <dbReference type="ChEBI" id="CHEBI:30616"/>
        <dbReference type="ChEBI" id="CHEBI:33019"/>
        <dbReference type="ChEBI" id="CHEBI:84138"/>
        <dbReference type="ChEBI" id="CHEBI:156053"/>
        <dbReference type="ChEBI" id="CHEBI:456215"/>
    </reaction>
    <physiologicalReaction direction="left-to-right" evidence="5">
        <dbReference type="Rhea" id="RHEA:83436"/>
    </physiologicalReaction>
</comment>
<dbReference type="InterPro" id="IPR045864">
    <property type="entry name" value="aa-tRNA-synth_II/BPL/LPL"/>
</dbReference>
<name>A0A939DQI9_9ALTE</name>
<dbReference type="GO" id="GO:0000049">
    <property type="term" value="F:tRNA binding"/>
    <property type="evidence" value="ECO:0007669"/>
    <property type="project" value="TreeGrafter"/>
</dbReference>
<dbReference type="InterPro" id="IPR018149">
    <property type="entry name" value="Lys-tRNA-synth_II_C"/>
</dbReference>
<proteinExistence type="predicted"/>
<dbReference type="InterPro" id="IPR006195">
    <property type="entry name" value="aa-tRNA-synth_II"/>
</dbReference>
<evidence type="ECO:0000313" key="7">
    <source>
        <dbReference type="EMBL" id="MBN7826101.1"/>
    </source>
</evidence>
<evidence type="ECO:0000256" key="1">
    <source>
        <dbReference type="ARBA" id="ARBA00011738"/>
    </source>
</evidence>
<dbReference type="PRINTS" id="PR00982">
    <property type="entry name" value="TRNASYNTHLYS"/>
</dbReference>
<keyword evidence="7" id="KW-0648">Protein biosynthesis</keyword>
<dbReference type="GO" id="GO:0005524">
    <property type="term" value="F:ATP binding"/>
    <property type="evidence" value="ECO:0007669"/>
    <property type="project" value="UniProtKB-KW"/>
</dbReference>
<dbReference type="GO" id="GO:0003746">
    <property type="term" value="F:translation elongation factor activity"/>
    <property type="evidence" value="ECO:0007669"/>
    <property type="project" value="UniProtKB-KW"/>
</dbReference>
<dbReference type="EMBL" id="JAFKCV010000006">
    <property type="protein sequence ID" value="MBN7826101.1"/>
    <property type="molecule type" value="Genomic_DNA"/>
</dbReference>
<dbReference type="GO" id="GO:0005829">
    <property type="term" value="C:cytosol"/>
    <property type="evidence" value="ECO:0007669"/>
    <property type="project" value="TreeGrafter"/>
</dbReference>
<gene>
    <name evidence="7" type="primary">epmA</name>
    <name evidence="7" type="ORF">J0A66_12770</name>
</gene>
<dbReference type="Pfam" id="PF00152">
    <property type="entry name" value="tRNA-synt_2"/>
    <property type="match status" value="1"/>
</dbReference>
<dbReference type="RefSeq" id="WP_206574203.1">
    <property type="nucleotide sequence ID" value="NZ_JAFKCV010000006.1"/>
</dbReference>
<dbReference type="NCBIfam" id="TIGR00462">
    <property type="entry name" value="genX"/>
    <property type="match status" value="1"/>
</dbReference>
<dbReference type="SUPFAM" id="SSF55681">
    <property type="entry name" value="Class II aaRS and biotin synthetases"/>
    <property type="match status" value="1"/>
</dbReference>